<dbReference type="InParanoid" id="F4S4N5"/>
<proteinExistence type="predicted"/>
<feature type="region of interest" description="Disordered" evidence="1">
    <location>
        <begin position="1"/>
        <end position="28"/>
    </location>
</feature>
<feature type="compositionally biased region" description="Polar residues" evidence="1">
    <location>
        <begin position="97"/>
        <end position="110"/>
    </location>
</feature>
<keyword evidence="3" id="KW-1185">Reference proteome</keyword>
<accession>F4S4N5</accession>
<feature type="compositionally biased region" description="Basic and acidic residues" evidence="1">
    <location>
        <begin position="86"/>
        <end position="96"/>
    </location>
</feature>
<evidence type="ECO:0000313" key="3">
    <source>
        <dbReference type="Proteomes" id="UP000001072"/>
    </source>
</evidence>
<dbReference type="RefSeq" id="XP_007416414.1">
    <property type="nucleotide sequence ID" value="XM_007416352.1"/>
</dbReference>
<gene>
    <name evidence="2" type="ORF">MELLADRAFT_67846</name>
</gene>
<sequence>MERRSVLSGQNSQSGFHIPNIGKGFTTETDQLKPHMSFDMIQQQGNWQDVIPYNIALRQAFATRRHLSFTDFASDKLSHLKHLALADKKSSRDSHHMSNSNGVASSSTTKAHPPRVTSYRKPKPEHPWAGKVKNMRNLPRN</sequence>
<protein>
    <submittedName>
        <fullName evidence="2">Uncharacterized protein</fullName>
    </submittedName>
</protein>
<reference evidence="3" key="1">
    <citation type="journal article" date="2011" name="Proc. Natl. Acad. Sci. U.S.A.">
        <title>Obligate biotrophy features unraveled by the genomic analysis of rust fungi.</title>
        <authorList>
            <person name="Duplessis S."/>
            <person name="Cuomo C.A."/>
            <person name="Lin Y.-C."/>
            <person name="Aerts A."/>
            <person name="Tisserant E."/>
            <person name="Veneault-Fourrey C."/>
            <person name="Joly D.L."/>
            <person name="Hacquard S."/>
            <person name="Amselem J."/>
            <person name="Cantarel B.L."/>
            <person name="Chiu R."/>
            <person name="Coutinho P.M."/>
            <person name="Feau N."/>
            <person name="Field M."/>
            <person name="Frey P."/>
            <person name="Gelhaye E."/>
            <person name="Goldberg J."/>
            <person name="Grabherr M.G."/>
            <person name="Kodira C.D."/>
            <person name="Kohler A."/>
            <person name="Kuees U."/>
            <person name="Lindquist E.A."/>
            <person name="Lucas S.M."/>
            <person name="Mago R."/>
            <person name="Mauceli E."/>
            <person name="Morin E."/>
            <person name="Murat C."/>
            <person name="Pangilinan J.L."/>
            <person name="Park R."/>
            <person name="Pearson M."/>
            <person name="Quesneville H."/>
            <person name="Rouhier N."/>
            <person name="Sakthikumar S."/>
            <person name="Salamov A.A."/>
            <person name="Schmutz J."/>
            <person name="Selles B."/>
            <person name="Shapiro H."/>
            <person name="Tanguay P."/>
            <person name="Tuskan G.A."/>
            <person name="Henrissat B."/>
            <person name="Van de Peer Y."/>
            <person name="Rouze P."/>
            <person name="Ellis J.G."/>
            <person name="Dodds P.N."/>
            <person name="Schein J.E."/>
            <person name="Zhong S."/>
            <person name="Hamelin R.C."/>
            <person name="Grigoriev I.V."/>
            <person name="Szabo L.J."/>
            <person name="Martin F."/>
        </authorList>
    </citation>
    <scope>NUCLEOTIDE SEQUENCE [LARGE SCALE GENOMIC DNA]</scope>
    <source>
        <strain evidence="3">98AG31 / pathotype 3-4-7</strain>
    </source>
</reference>
<dbReference type="HOGENOM" id="CLU_1825725_0_0_1"/>
<dbReference type="VEuPathDB" id="FungiDB:MELLADRAFT_67846"/>
<dbReference type="EMBL" id="GL883148">
    <property type="protein sequence ID" value="EGG00395.1"/>
    <property type="molecule type" value="Genomic_DNA"/>
</dbReference>
<organism evidence="3">
    <name type="scientific">Melampsora larici-populina (strain 98AG31 / pathotype 3-4-7)</name>
    <name type="common">Poplar leaf rust fungus</name>
    <dbReference type="NCBI Taxonomy" id="747676"/>
    <lineage>
        <taxon>Eukaryota</taxon>
        <taxon>Fungi</taxon>
        <taxon>Dikarya</taxon>
        <taxon>Basidiomycota</taxon>
        <taxon>Pucciniomycotina</taxon>
        <taxon>Pucciniomycetes</taxon>
        <taxon>Pucciniales</taxon>
        <taxon>Melampsoraceae</taxon>
        <taxon>Melampsora</taxon>
    </lineage>
</organism>
<dbReference type="Proteomes" id="UP000001072">
    <property type="component" value="Unassembled WGS sequence"/>
</dbReference>
<feature type="region of interest" description="Disordered" evidence="1">
    <location>
        <begin position="86"/>
        <end position="141"/>
    </location>
</feature>
<evidence type="ECO:0000256" key="1">
    <source>
        <dbReference type="SAM" id="MobiDB-lite"/>
    </source>
</evidence>
<dbReference type="AlphaFoldDB" id="F4S4N5"/>
<evidence type="ECO:0000313" key="2">
    <source>
        <dbReference type="EMBL" id="EGG00395.1"/>
    </source>
</evidence>
<dbReference type="KEGG" id="mlr:MELLADRAFT_67846"/>
<dbReference type="GeneID" id="18930919"/>
<name>F4S4N5_MELLP</name>